<evidence type="ECO:0000256" key="2">
    <source>
        <dbReference type="SAM" id="Phobius"/>
    </source>
</evidence>
<sequence>MAKRKNDKNQSQNAPELQVSTEEQWRLIEQSGILKKVPASDRRPTTPPQASQGNDDEEEYPLAEEIFAATTLLIPISFLLLMMYILIHFQYGQQPSWDVISERMLSGVPILAIFVFYTNRYKSTRWMQAFLFVLSVASGTRMIYQVNYSNWRVNMQQCPPLGTIWVYTVLQLDLGPAVTALSAVALWVWWTGTRIVFN</sequence>
<dbReference type="AlphaFoldDB" id="A0A9P5N2X6"/>
<protein>
    <recommendedName>
        <fullName evidence="3">DUF7719 domain-containing protein</fullName>
    </recommendedName>
</protein>
<feature type="transmembrane region" description="Helical" evidence="2">
    <location>
        <begin position="66"/>
        <end position="87"/>
    </location>
</feature>
<feature type="transmembrane region" description="Helical" evidence="2">
    <location>
        <begin position="126"/>
        <end position="144"/>
    </location>
</feature>
<keyword evidence="2" id="KW-0472">Membrane</keyword>
<proteinExistence type="predicted"/>
<dbReference type="Proteomes" id="UP000759537">
    <property type="component" value="Unassembled WGS sequence"/>
</dbReference>
<comment type="caution">
    <text evidence="4">The sequence shown here is derived from an EMBL/GenBank/DDBJ whole genome shotgun (WGS) entry which is preliminary data.</text>
</comment>
<dbReference type="PANTHER" id="PTHR37846:SF1">
    <property type="entry name" value="DEACETYLASE-LIKE PROTEIN"/>
    <property type="match status" value="1"/>
</dbReference>
<feature type="region of interest" description="Disordered" evidence="1">
    <location>
        <begin position="1"/>
        <end position="57"/>
    </location>
</feature>
<dbReference type="EMBL" id="WHVB01000003">
    <property type="protein sequence ID" value="KAF8484947.1"/>
    <property type="molecule type" value="Genomic_DNA"/>
</dbReference>
<organism evidence="4 5">
    <name type="scientific">Russula ochroleuca</name>
    <dbReference type="NCBI Taxonomy" id="152965"/>
    <lineage>
        <taxon>Eukaryota</taxon>
        <taxon>Fungi</taxon>
        <taxon>Dikarya</taxon>
        <taxon>Basidiomycota</taxon>
        <taxon>Agaricomycotina</taxon>
        <taxon>Agaricomycetes</taxon>
        <taxon>Russulales</taxon>
        <taxon>Russulaceae</taxon>
        <taxon>Russula</taxon>
    </lineage>
</organism>
<dbReference type="PANTHER" id="PTHR37846">
    <property type="entry name" value="YALI0B21296P"/>
    <property type="match status" value="1"/>
</dbReference>
<feature type="compositionally biased region" description="Polar residues" evidence="1">
    <location>
        <begin position="9"/>
        <end position="22"/>
    </location>
</feature>
<keyword evidence="2" id="KW-0812">Transmembrane</keyword>
<feature type="transmembrane region" description="Helical" evidence="2">
    <location>
        <begin position="164"/>
        <end position="190"/>
    </location>
</feature>
<name>A0A9P5N2X6_9AGAM</name>
<dbReference type="OrthoDB" id="5597489at2759"/>
<evidence type="ECO:0000259" key="3">
    <source>
        <dbReference type="Pfam" id="PF24841"/>
    </source>
</evidence>
<keyword evidence="2" id="KW-1133">Transmembrane helix</keyword>
<gene>
    <name evidence="4" type="ORF">DFH94DRAFT_624346</name>
</gene>
<dbReference type="InterPro" id="IPR056136">
    <property type="entry name" value="DUF7719"/>
</dbReference>
<keyword evidence="5" id="KW-1185">Reference proteome</keyword>
<feature type="transmembrane region" description="Helical" evidence="2">
    <location>
        <begin position="99"/>
        <end position="119"/>
    </location>
</feature>
<evidence type="ECO:0000313" key="4">
    <source>
        <dbReference type="EMBL" id="KAF8484947.1"/>
    </source>
</evidence>
<feature type="domain" description="DUF7719" evidence="3">
    <location>
        <begin position="127"/>
        <end position="195"/>
    </location>
</feature>
<reference evidence="4" key="2">
    <citation type="journal article" date="2020" name="Nat. Commun.">
        <title>Large-scale genome sequencing of mycorrhizal fungi provides insights into the early evolution of symbiotic traits.</title>
        <authorList>
            <person name="Miyauchi S."/>
            <person name="Kiss E."/>
            <person name="Kuo A."/>
            <person name="Drula E."/>
            <person name="Kohler A."/>
            <person name="Sanchez-Garcia M."/>
            <person name="Morin E."/>
            <person name="Andreopoulos B."/>
            <person name="Barry K.W."/>
            <person name="Bonito G."/>
            <person name="Buee M."/>
            <person name="Carver A."/>
            <person name="Chen C."/>
            <person name="Cichocki N."/>
            <person name="Clum A."/>
            <person name="Culley D."/>
            <person name="Crous P.W."/>
            <person name="Fauchery L."/>
            <person name="Girlanda M."/>
            <person name="Hayes R.D."/>
            <person name="Keri Z."/>
            <person name="LaButti K."/>
            <person name="Lipzen A."/>
            <person name="Lombard V."/>
            <person name="Magnuson J."/>
            <person name="Maillard F."/>
            <person name="Murat C."/>
            <person name="Nolan M."/>
            <person name="Ohm R.A."/>
            <person name="Pangilinan J."/>
            <person name="Pereira M.F."/>
            <person name="Perotto S."/>
            <person name="Peter M."/>
            <person name="Pfister S."/>
            <person name="Riley R."/>
            <person name="Sitrit Y."/>
            <person name="Stielow J.B."/>
            <person name="Szollosi G."/>
            <person name="Zifcakova L."/>
            <person name="Stursova M."/>
            <person name="Spatafora J.W."/>
            <person name="Tedersoo L."/>
            <person name="Vaario L.M."/>
            <person name="Yamada A."/>
            <person name="Yan M."/>
            <person name="Wang P."/>
            <person name="Xu J."/>
            <person name="Bruns T."/>
            <person name="Baldrian P."/>
            <person name="Vilgalys R."/>
            <person name="Dunand C."/>
            <person name="Henrissat B."/>
            <person name="Grigoriev I.V."/>
            <person name="Hibbett D."/>
            <person name="Nagy L.G."/>
            <person name="Martin F.M."/>
        </authorList>
    </citation>
    <scope>NUCLEOTIDE SEQUENCE</scope>
    <source>
        <strain evidence="4">Prilba</strain>
    </source>
</reference>
<reference evidence="4" key="1">
    <citation type="submission" date="2019-10" db="EMBL/GenBank/DDBJ databases">
        <authorList>
            <consortium name="DOE Joint Genome Institute"/>
            <person name="Kuo A."/>
            <person name="Miyauchi S."/>
            <person name="Kiss E."/>
            <person name="Drula E."/>
            <person name="Kohler A."/>
            <person name="Sanchez-Garcia M."/>
            <person name="Andreopoulos B."/>
            <person name="Barry K.W."/>
            <person name="Bonito G."/>
            <person name="Buee M."/>
            <person name="Carver A."/>
            <person name="Chen C."/>
            <person name="Cichocki N."/>
            <person name="Clum A."/>
            <person name="Culley D."/>
            <person name="Crous P.W."/>
            <person name="Fauchery L."/>
            <person name="Girlanda M."/>
            <person name="Hayes R."/>
            <person name="Keri Z."/>
            <person name="LaButti K."/>
            <person name="Lipzen A."/>
            <person name="Lombard V."/>
            <person name="Magnuson J."/>
            <person name="Maillard F."/>
            <person name="Morin E."/>
            <person name="Murat C."/>
            <person name="Nolan M."/>
            <person name="Ohm R."/>
            <person name="Pangilinan J."/>
            <person name="Pereira M."/>
            <person name="Perotto S."/>
            <person name="Peter M."/>
            <person name="Riley R."/>
            <person name="Sitrit Y."/>
            <person name="Stielow B."/>
            <person name="Szollosi G."/>
            <person name="Zifcakova L."/>
            <person name="Stursova M."/>
            <person name="Spatafora J.W."/>
            <person name="Tedersoo L."/>
            <person name="Vaario L.-M."/>
            <person name="Yamada A."/>
            <person name="Yan M."/>
            <person name="Wang P."/>
            <person name="Xu J."/>
            <person name="Bruns T."/>
            <person name="Baldrian P."/>
            <person name="Vilgalys R."/>
            <person name="Henrissat B."/>
            <person name="Grigoriev I.V."/>
            <person name="Hibbett D."/>
            <person name="Nagy L.G."/>
            <person name="Martin F.M."/>
        </authorList>
    </citation>
    <scope>NUCLEOTIDE SEQUENCE</scope>
    <source>
        <strain evidence="4">Prilba</strain>
    </source>
</reference>
<evidence type="ECO:0000313" key="5">
    <source>
        <dbReference type="Proteomes" id="UP000759537"/>
    </source>
</evidence>
<dbReference type="Pfam" id="PF24841">
    <property type="entry name" value="DUF7719"/>
    <property type="match status" value="1"/>
</dbReference>
<evidence type="ECO:0000256" key="1">
    <source>
        <dbReference type="SAM" id="MobiDB-lite"/>
    </source>
</evidence>
<accession>A0A9P5N2X6</accession>